<evidence type="ECO:0000313" key="2">
    <source>
        <dbReference type="EMBL" id="RPD86203.1"/>
    </source>
</evidence>
<accession>A0A3N4NG87</accession>
<name>A0A3N4NG87_9NEIS</name>
<gene>
    <name evidence="2" type="ORF">EGK74_08125</name>
</gene>
<dbReference type="RefSeq" id="WP_123804353.1">
    <property type="nucleotide sequence ID" value="NZ_RPFL01000020.1"/>
</dbReference>
<feature type="compositionally biased region" description="Basic residues" evidence="1">
    <location>
        <begin position="58"/>
        <end position="67"/>
    </location>
</feature>
<feature type="region of interest" description="Disordered" evidence="1">
    <location>
        <begin position="39"/>
        <end position="67"/>
    </location>
</feature>
<organism evidence="2 3">
    <name type="scientific">Neisseria weixii</name>
    <dbReference type="NCBI Taxonomy" id="1853276"/>
    <lineage>
        <taxon>Bacteria</taxon>
        <taxon>Pseudomonadati</taxon>
        <taxon>Pseudomonadota</taxon>
        <taxon>Betaproteobacteria</taxon>
        <taxon>Neisseriales</taxon>
        <taxon>Neisseriaceae</taxon>
        <taxon>Neisseria</taxon>
    </lineage>
</organism>
<proteinExistence type="predicted"/>
<protein>
    <submittedName>
        <fullName evidence="2">Uncharacterized protein</fullName>
    </submittedName>
</protein>
<evidence type="ECO:0000313" key="3">
    <source>
        <dbReference type="Proteomes" id="UP000272412"/>
    </source>
</evidence>
<dbReference type="Proteomes" id="UP000272412">
    <property type="component" value="Unassembled WGS sequence"/>
</dbReference>
<sequence>MKKGLIASALGALGALRRVLGENESVWEVPRSSDYYRHTGKGCNKQPHRFSGVAAAKRAARKRKNKG</sequence>
<dbReference type="AlphaFoldDB" id="A0A3N4NG87"/>
<dbReference type="EMBL" id="RPFL01000020">
    <property type="protein sequence ID" value="RPD86203.1"/>
    <property type="molecule type" value="Genomic_DNA"/>
</dbReference>
<comment type="caution">
    <text evidence="2">The sequence shown here is derived from an EMBL/GenBank/DDBJ whole genome shotgun (WGS) entry which is preliminary data.</text>
</comment>
<keyword evidence="3" id="KW-1185">Reference proteome</keyword>
<reference evidence="2 3" key="1">
    <citation type="submission" date="2018-11" db="EMBL/GenBank/DDBJ databases">
        <title>Neisseria weixii sp. nov. isolated from the rectal contents of plateau pika (Ochotona cruzoniae).</title>
        <authorList>
            <person name="Zhang G."/>
        </authorList>
    </citation>
    <scope>NUCLEOTIDE SEQUENCE [LARGE SCALE GENOMIC DNA]</scope>
    <source>
        <strain evidence="2 3">10009</strain>
    </source>
</reference>
<evidence type="ECO:0000256" key="1">
    <source>
        <dbReference type="SAM" id="MobiDB-lite"/>
    </source>
</evidence>